<dbReference type="KEGG" id="vg:40074123"/>
<protein>
    <recommendedName>
        <fullName evidence="4">N4 gp53-like protein</fullName>
    </recommendedName>
</protein>
<feature type="transmembrane region" description="Helical" evidence="1">
    <location>
        <begin position="598"/>
        <end position="615"/>
    </location>
</feature>
<keyword evidence="1" id="KW-1133">Transmembrane helix</keyword>
<feature type="transmembrane region" description="Helical" evidence="1">
    <location>
        <begin position="529"/>
        <end position="551"/>
    </location>
</feature>
<organism evidence="2 3">
    <name type="scientific">Pseudomonas phage PA26</name>
    <dbReference type="NCBI Taxonomy" id="1204542"/>
    <lineage>
        <taxon>Viruses</taxon>
        <taxon>Duplodnaviria</taxon>
        <taxon>Heunggongvirae</taxon>
        <taxon>Uroviricota</taxon>
        <taxon>Caudoviricetes</taxon>
        <taxon>Schitoviridae</taxon>
        <taxon>Migulavirinae</taxon>
        <taxon>Litunavirus</taxon>
        <taxon>Litunavirus PA26</taxon>
    </lineage>
</organism>
<feature type="transmembrane region" description="Helical" evidence="1">
    <location>
        <begin position="558"/>
        <end position="578"/>
    </location>
</feature>
<sequence length="744" mass="82711">MEDSMGLFSSKKKTVVNTTVQRVFDDAHIPDSPRTGVIQGITHETGIVENILEKLSDSIGVRANTAYLWAQRNNYYWGLPESKVVNGVDARTVVVQTIARSEGTITTYYNQFGPLNSLHWGFTELVRLYQYNPLTNELPGLSTTKGSKVYLFDMIPVFQTNTVAWADETANKGMLQDFGFSPKSGYTPSRPYNTIGGMGQFAGWSPYRTDNSYGEDYVLLTYEWKDAQGVIKQETIRMIMNLDLSLDYHQVRFRRQDGTQGFFTYQDGKGTYPLIDGVFNLDYTKQGTYYPWMYCRFNKMNVKDIPGNAYRDVKEVAKISGIGIDELIDGVHADPDIGDVAQVVLFYGVPPGATNQDQLTYIFEYLLLLHSEALAQIQKAENLQGKLGDYSNTADQMITMRDKYFKMDFSFSGITVNRKSGKVGPIGFINVKSGMADKSSGQIKTQQPAYTYTRQAMDSMYDEVIIYNPAMHYQITSKKGHVAQLGQPELLIPVDRVVLSQLGLRAQEQLLCRSLHMAINTQIQIKTPWYASGFFKVILIVVSVAVTIFTAGSAWGTIVAAASLGVAALTMVIVQMIVTTLAVSYGVKLFVRAVGPELGILAAVAALAVGAYGMSTNATWSENLMAVSQGIAKESQTMEQAGLMDVMKELERNQTYYADQLQSLEDQRRELGLVEFQALQGEDFVNRPLTILGESTDDFFARTVHAGNIGAASFQLTEYFVDAKLQLPSINETIEEINNGLSVQ</sequence>
<evidence type="ECO:0000313" key="3">
    <source>
        <dbReference type="Proteomes" id="UP000002888"/>
    </source>
</evidence>
<reference evidence="2 3" key="1">
    <citation type="journal article" date="2012" name="J. Virol.">
        <title>Complete Genome of Pseudomonas aeruginosa Phage PA26.</title>
        <authorList>
            <person name="Kim M.S."/>
            <person name="Cha K.E."/>
            <person name="Myung H."/>
        </authorList>
    </citation>
    <scope>NUCLEOTIDE SEQUENCE [LARGE SCALE GENOMIC DNA]</scope>
</reference>
<dbReference type="RefSeq" id="YP_009598426.1">
    <property type="nucleotide sequence ID" value="NC_041907.1"/>
</dbReference>
<evidence type="ECO:0000313" key="2">
    <source>
        <dbReference type="EMBL" id="AFO70571.1"/>
    </source>
</evidence>
<dbReference type="GeneID" id="40074123"/>
<evidence type="ECO:0008006" key="4">
    <source>
        <dbReference type="Google" id="ProtNLM"/>
    </source>
</evidence>
<keyword evidence="1" id="KW-0472">Membrane</keyword>
<keyword evidence="3" id="KW-1185">Reference proteome</keyword>
<name>I7D9T9_9CAUD</name>
<accession>I7D9T9</accession>
<evidence type="ECO:0000256" key="1">
    <source>
        <dbReference type="SAM" id="Phobius"/>
    </source>
</evidence>
<dbReference type="EMBL" id="JX194238">
    <property type="protein sequence ID" value="AFO70571.1"/>
    <property type="molecule type" value="Genomic_DNA"/>
</dbReference>
<dbReference type="Proteomes" id="UP000002888">
    <property type="component" value="Segment"/>
</dbReference>
<keyword evidence="1" id="KW-0812">Transmembrane</keyword>
<proteinExistence type="predicted"/>